<dbReference type="Proteomes" id="UP000077051">
    <property type="component" value="Unassembled WGS sequence"/>
</dbReference>
<dbReference type="SUPFAM" id="SSF52058">
    <property type="entry name" value="L domain-like"/>
    <property type="match status" value="1"/>
</dbReference>
<evidence type="ECO:0000256" key="1">
    <source>
        <dbReference type="ARBA" id="ARBA00004123"/>
    </source>
</evidence>
<dbReference type="InterPro" id="IPR002075">
    <property type="entry name" value="NTF2_dom"/>
</dbReference>
<feature type="compositionally biased region" description="Low complexity" evidence="6">
    <location>
        <begin position="72"/>
        <end position="84"/>
    </location>
</feature>
<reference evidence="8 9" key="1">
    <citation type="submission" date="2015-06" db="EMBL/GenBank/DDBJ databases">
        <title>Expansion of signal transduction pathways in fungi by whole-genome duplication.</title>
        <authorList>
            <consortium name="DOE Joint Genome Institute"/>
            <person name="Corrochano L.M."/>
            <person name="Kuo A."/>
            <person name="Marcet-Houben M."/>
            <person name="Polaino S."/>
            <person name="Salamov A."/>
            <person name="Villalobos J.M."/>
            <person name="Alvarez M.I."/>
            <person name="Avalos J."/>
            <person name="Benito E.P."/>
            <person name="Benoit I."/>
            <person name="Burger G."/>
            <person name="Camino L.P."/>
            <person name="Canovas D."/>
            <person name="Cerda-Olmedo E."/>
            <person name="Cheng J.-F."/>
            <person name="Dominguez A."/>
            <person name="Elias M."/>
            <person name="Eslava A.P."/>
            <person name="Glaser F."/>
            <person name="Grimwood J."/>
            <person name="Gutierrez G."/>
            <person name="Heitman J."/>
            <person name="Henrissat B."/>
            <person name="Iturriaga E.A."/>
            <person name="Lang B.F."/>
            <person name="Lavin J.L."/>
            <person name="Lee S."/>
            <person name="Li W."/>
            <person name="Lindquist E."/>
            <person name="Lopez-Garcia S."/>
            <person name="Luque E.M."/>
            <person name="Marcos A.T."/>
            <person name="Martin J."/>
            <person name="Mccluskey K."/>
            <person name="Medina H.R."/>
            <person name="Miralles-Duran A."/>
            <person name="Miyazaki A."/>
            <person name="Munoz-Torres E."/>
            <person name="Oguiza J.A."/>
            <person name="Ohm R."/>
            <person name="Olmedo M."/>
            <person name="Orejas M."/>
            <person name="Ortiz-Castellanos L."/>
            <person name="Pisabarro A.G."/>
            <person name="Rodriguez-Romero J."/>
            <person name="Ruiz-Herrera J."/>
            <person name="Ruiz-Vazquez R."/>
            <person name="Sanz C."/>
            <person name="Schackwitz W."/>
            <person name="Schmutz J."/>
            <person name="Shahriari M."/>
            <person name="Shelest E."/>
            <person name="Silva-Franco F."/>
            <person name="Soanes D."/>
            <person name="Syed K."/>
            <person name="Tagua V.G."/>
            <person name="Talbot N.J."/>
            <person name="Thon M."/>
            <person name="De Vries R.P."/>
            <person name="Wiebenga A."/>
            <person name="Yadav J.S."/>
            <person name="Braun E.L."/>
            <person name="Baker S."/>
            <person name="Garre V."/>
            <person name="Horwitz B."/>
            <person name="Torres-Martinez S."/>
            <person name="Idnurm A."/>
            <person name="Herrera-Estrella A."/>
            <person name="Gabaldon T."/>
            <person name="Grigoriev I.V."/>
        </authorList>
    </citation>
    <scope>NUCLEOTIDE SEQUENCE [LARGE SCALE GENOMIC DNA]</scope>
    <source>
        <strain evidence="8 9">CBS 277.49</strain>
    </source>
</reference>
<dbReference type="PANTHER" id="PTHR10662">
    <property type="entry name" value="NUCLEAR RNA EXPORT FACTOR"/>
    <property type="match status" value="1"/>
</dbReference>
<dbReference type="GO" id="GO:0003723">
    <property type="term" value="F:RNA binding"/>
    <property type="evidence" value="ECO:0007669"/>
    <property type="project" value="TreeGrafter"/>
</dbReference>
<evidence type="ECO:0000313" key="8">
    <source>
        <dbReference type="EMBL" id="OAD02157.1"/>
    </source>
</evidence>
<comment type="caution">
    <text evidence="8">The sequence shown here is derived from an EMBL/GenBank/DDBJ whole genome shotgun (WGS) entry which is preliminary data.</text>
</comment>
<comment type="similarity">
    <text evidence="2">Belongs to the NXF family.</text>
</comment>
<dbReference type="PROSITE" id="PS51450">
    <property type="entry name" value="LRR"/>
    <property type="match status" value="1"/>
</dbReference>
<evidence type="ECO:0000256" key="2">
    <source>
        <dbReference type="ARBA" id="ARBA00009285"/>
    </source>
</evidence>
<dbReference type="Pfam" id="PF22602">
    <property type="entry name" value="NXF_NTF2"/>
    <property type="match status" value="1"/>
</dbReference>
<feature type="compositionally biased region" description="Polar residues" evidence="6">
    <location>
        <begin position="34"/>
        <end position="55"/>
    </location>
</feature>
<dbReference type="STRING" id="747725.A0A168K9W7"/>
<evidence type="ECO:0000256" key="6">
    <source>
        <dbReference type="SAM" id="MobiDB-lite"/>
    </source>
</evidence>
<accession>A0A168K9W7</accession>
<dbReference type="InterPro" id="IPR032710">
    <property type="entry name" value="NTF2-like_dom_sf"/>
</dbReference>
<feature type="compositionally biased region" description="Low complexity" evidence="6">
    <location>
        <begin position="94"/>
        <end position="107"/>
    </location>
</feature>
<dbReference type="InterPro" id="IPR030217">
    <property type="entry name" value="NXF_fam"/>
</dbReference>
<dbReference type="SUPFAM" id="SSF54427">
    <property type="entry name" value="NTF2-like"/>
    <property type="match status" value="1"/>
</dbReference>
<feature type="domain" description="NTF2" evidence="7">
    <location>
        <begin position="410"/>
        <end position="560"/>
    </location>
</feature>
<keyword evidence="5" id="KW-0539">Nucleus</keyword>
<dbReference type="GO" id="GO:0005634">
    <property type="term" value="C:nucleus"/>
    <property type="evidence" value="ECO:0007669"/>
    <property type="project" value="UniProtKB-SubCell"/>
</dbReference>
<dbReference type="InterPro" id="IPR032675">
    <property type="entry name" value="LRR_dom_sf"/>
</dbReference>
<dbReference type="PANTHER" id="PTHR10662:SF22">
    <property type="entry name" value="NUCLEAR RNA EXPORT FACTOR 1"/>
    <property type="match status" value="1"/>
</dbReference>
<dbReference type="PROSITE" id="PS50177">
    <property type="entry name" value="NTF2_DOMAIN"/>
    <property type="match status" value="1"/>
</dbReference>
<organism evidence="8 9">
    <name type="scientific">Mucor lusitanicus CBS 277.49</name>
    <dbReference type="NCBI Taxonomy" id="747725"/>
    <lineage>
        <taxon>Eukaryota</taxon>
        <taxon>Fungi</taxon>
        <taxon>Fungi incertae sedis</taxon>
        <taxon>Mucoromycota</taxon>
        <taxon>Mucoromycotina</taxon>
        <taxon>Mucoromycetes</taxon>
        <taxon>Mucorales</taxon>
        <taxon>Mucorineae</taxon>
        <taxon>Mucoraceae</taxon>
        <taxon>Mucor</taxon>
    </lineage>
</organism>
<feature type="compositionally biased region" description="Gly residues" evidence="6">
    <location>
        <begin position="206"/>
        <end position="227"/>
    </location>
</feature>
<keyword evidence="4" id="KW-0509">mRNA transport</keyword>
<feature type="compositionally biased region" description="Low complexity" evidence="6">
    <location>
        <begin position="1"/>
        <end position="12"/>
    </location>
</feature>
<dbReference type="Gene3D" id="3.10.450.50">
    <property type="match status" value="1"/>
</dbReference>
<evidence type="ECO:0000256" key="4">
    <source>
        <dbReference type="ARBA" id="ARBA00022816"/>
    </source>
</evidence>
<feature type="region of interest" description="Disordered" evidence="6">
    <location>
        <begin position="206"/>
        <end position="234"/>
    </location>
</feature>
<feature type="region of interest" description="Disordered" evidence="6">
    <location>
        <begin position="1"/>
        <end position="116"/>
    </location>
</feature>
<dbReference type="InterPro" id="IPR018222">
    <property type="entry name" value="Nuclear_transport_factor_2_euk"/>
</dbReference>
<dbReference type="VEuPathDB" id="FungiDB:MUCCIDRAFT_111517"/>
<protein>
    <recommendedName>
        <fullName evidence="7">NTF2 domain-containing protein</fullName>
    </recommendedName>
</protein>
<dbReference type="InterPro" id="IPR001611">
    <property type="entry name" value="Leu-rich_rpt"/>
</dbReference>
<dbReference type="OrthoDB" id="25872at2759"/>
<dbReference type="Pfam" id="PF18444">
    <property type="entry name" value="RRM_9"/>
    <property type="match status" value="1"/>
</dbReference>
<evidence type="ECO:0000313" key="9">
    <source>
        <dbReference type="Proteomes" id="UP000077051"/>
    </source>
</evidence>
<comment type="subcellular location">
    <subcellularLocation>
        <location evidence="1">Nucleus</location>
    </subcellularLocation>
</comment>
<dbReference type="InterPro" id="IPR040736">
    <property type="entry name" value="Mex67_RRM"/>
</dbReference>
<dbReference type="GO" id="GO:0016973">
    <property type="term" value="P:poly(A)+ mRNA export from nucleus"/>
    <property type="evidence" value="ECO:0007669"/>
    <property type="project" value="TreeGrafter"/>
</dbReference>
<dbReference type="AlphaFoldDB" id="A0A168K9W7"/>
<evidence type="ECO:0000256" key="5">
    <source>
        <dbReference type="ARBA" id="ARBA00023242"/>
    </source>
</evidence>
<gene>
    <name evidence="8" type="ORF">MUCCIDRAFT_111517</name>
</gene>
<keyword evidence="3" id="KW-0813">Transport</keyword>
<name>A0A168K9W7_MUCCL</name>
<evidence type="ECO:0000259" key="7">
    <source>
        <dbReference type="PROSITE" id="PS50177"/>
    </source>
</evidence>
<dbReference type="Gene3D" id="3.80.10.10">
    <property type="entry name" value="Ribonuclease Inhibitor"/>
    <property type="match status" value="1"/>
</dbReference>
<proteinExistence type="inferred from homology"/>
<keyword evidence="9" id="KW-1185">Reference proteome</keyword>
<evidence type="ECO:0000256" key="3">
    <source>
        <dbReference type="ARBA" id="ARBA00022448"/>
    </source>
</evidence>
<dbReference type="EMBL" id="AMYB01000005">
    <property type="protein sequence ID" value="OAD02157.1"/>
    <property type="molecule type" value="Genomic_DNA"/>
</dbReference>
<sequence>MDNNNNNNNGNWRGRGRGRGNYNNNNRNNRDYSQDYNDQGNAYHGNSGNPGSISITARLGPTNAPINDRIVHTSNTSNNQQQHNPRGGRAFSSNNYRGRGNRGNRNNGNGGGGARFNSEFVEEDISMQPNTSAGNIVTITGYPPGSEEKVLGFITRKAKAAWEPLNIQYEPKSMHITVVDETTAESLCRMNNFNFGAATLHITRGGQPGAGGDSRTGGGFSRGGGTGNAARGPNTGRSAVLAEFLQERWNPQAGFLDMDELPPTSHNISTVISRLLNEAKYLFGDNLKTLSFARNKLWSVVPLNKVPDMFPNLQNLSIADNDIAEFRSLDKLANRLPNLQELMLSGNPIQTNNSLEQYQQEVLRRFPTIQFLDVQPVNGGQTAGLVPQASTELPLPVRSHFFDNDSSRLAAQDLLSKYFPLFDSNRGSLLELYDDNAIFSTTFSNTGTYQQQNTWGSGQITPTQRMVVGGESIVKRLMQLPPTVHDLSSADNFVTDAWQTPGSQTHPVVLFLTVHGGFNEAGSSTPLSFDRSFLVAPSAPGSRAHAAGWSYVILNDALIVRNFSNKPASLVTA</sequence>